<dbReference type="SMART" id="SM00028">
    <property type="entry name" value="TPR"/>
    <property type="match status" value="4"/>
</dbReference>
<comment type="caution">
    <text evidence="2">The sequence shown here is derived from an EMBL/GenBank/DDBJ whole genome shotgun (WGS) entry which is preliminary data.</text>
</comment>
<evidence type="ECO:0000313" key="2">
    <source>
        <dbReference type="EMBL" id="MDR6428808.1"/>
    </source>
</evidence>
<evidence type="ECO:0000256" key="1">
    <source>
        <dbReference type="PROSITE-ProRule" id="PRU00339"/>
    </source>
</evidence>
<dbReference type="AlphaFoldDB" id="A0AAE4BZC4"/>
<dbReference type="Pfam" id="PF13432">
    <property type="entry name" value="TPR_16"/>
    <property type="match status" value="1"/>
</dbReference>
<dbReference type="PANTHER" id="PTHR44809:SF1">
    <property type="entry name" value="PROTEIN O-MANNOSYL-TRANSFERASE TMTC1"/>
    <property type="match status" value="1"/>
</dbReference>
<dbReference type="RefSeq" id="WP_307698106.1">
    <property type="nucleotide sequence ID" value="NZ_JAUSRU010000006.1"/>
</dbReference>
<dbReference type="Pfam" id="PF13414">
    <property type="entry name" value="TPR_11"/>
    <property type="match status" value="1"/>
</dbReference>
<dbReference type="SUPFAM" id="SSF48452">
    <property type="entry name" value="TPR-like"/>
    <property type="match status" value="1"/>
</dbReference>
<dbReference type="InterPro" id="IPR019734">
    <property type="entry name" value="TPR_rpt"/>
</dbReference>
<sequence>MKSEATAGYTVRRVQQMLGISRAIIDRLVRAGFVSPTRGRRNEHRFAFQDVMLLRTAYDLQRAHIPPRKILRSLQSLRASLPRELPLTGLRISAVGEEVAVRTRDSTWEATSGQMLMDFEVTSNGGELAFIDPRTPDDPATASGQTPEALVNLGASLETADPAGAEAAYRSALETAPDFVDAILNLGALLCDTRRCAEAVQLYEQALPTLAASAPVQFNYAIALEDAGQLTAAAQAYARALDLDPGLADAHYNLGRLHEQLEDPQAALRHFSAYRRLTREAPAPPGDEDA</sequence>
<gene>
    <name evidence="2" type="ORF">J2738_004972</name>
</gene>
<evidence type="ECO:0008006" key="4">
    <source>
        <dbReference type="Google" id="ProtNLM"/>
    </source>
</evidence>
<dbReference type="PANTHER" id="PTHR44809">
    <property type="match status" value="1"/>
</dbReference>
<dbReference type="InterPro" id="IPR052943">
    <property type="entry name" value="TMTC_O-mannosyl-trnsfr"/>
</dbReference>
<dbReference type="Gene3D" id="1.25.40.10">
    <property type="entry name" value="Tetratricopeptide repeat domain"/>
    <property type="match status" value="1"/>
</dbReference>
<dbReference type="EMBL" id="JAVDQZ010000008">
    <property type="protein sequence ID" value="MDR6428808.1"/>
    <property type="molecule type" value="Genomic_DNA"/>
</dbReference>
<reference evidence="2" key="1">
    <citation type="submission" date="2023-07" db="EMBL/GenBank/DDBJ databases">
        <title>Sorghum-associated microbial communities from plants grown in Nebraska, USA.</title>
        <authorList>
            <person name="Schachtman D."/>
        </authorList>
    </citation>
    <scope>NUCLEOTIDE SEQUENCE</scope>
    <source>
        <strain evidence="2">DS2114</strain>
    </source>
</reference>
<organism evidence="2 3">
    <name type="scientific">Variovorax paradoxus</name>
    <dbReference type="NCBI Taxonomy" id="34073"/>
    <lineage>
        <taxon>Bacteria</taxon>
        <taxon>Pseudomonadati</taxon>
        <taxon>Pseudomonadota</taxon>
        <taxon>Betaproteobacteria</taxon>
        <taxon>Burkholderiales</taxon>
        <taxon>Comamonadaceae</taxon>
        <taxon>Variovorax</taxon>
    </lineage>
</organism>
<dbReference type="PROSITE" id="PS50005">
    <property type="entry name" value="TPR"/>
    <property type="match status" value="1"/>
</dbReference>
<keyword evidence="1" id="KW-0802">TPR repeat</keyword>
<proteinExistence type="predicted"/>
<feature type="repeat" description="TPR" evidence="1">
    <location>
        <begin position="214"/>
        <end position="247"/>
    </location>
</feature>
<dbReference type="Gene3D" id="1.10.1660.10">
    <property type="match status" value="1"/>
</dbReference>
<dbReference type="Proteomes" id="UP001184828">
    <property type="component" value="Unassembled WGS sequence"/>
</dbReference>
<evidence type="ECO:0000313" key="3">
    <source>
        <dbReference type="Proteomes" id="UP001184828"/>
    </source>
</evidence>
<name>A0AAE4BZC4_VARPD</name>
<accession>A0AAE4BZC4</accession>
<dbReference type="InterPro" id="IPR011990">
    <property type="entry name" value="TPR-like_helical_dom_sf"/>
</dbReference>
<protein>
    <recommendedName>
        <fullName evidence="4">Tetratricopeptide repeat protein</fullName>
    </recommendedName>
</protein>